<dbReference type="RefSeq" id="XP_003332407.1">
    <property type="nucleotide sequence ID" value="XM_003332359.1"/>
</dbReference>
<sequence length="112" mass="11830">MIRKSGSRRVEARSRSRGKKSESKQEVGVKARSQSRGKRGKKSQKKAEGDGSSVECIWCIHMNQSLCRQAARCVFANGGGAVSSNSSKSGKTTSAVVEKNNPCGPGLAIGTC</sequence>
<feature type="compositionally biased region" description="Low complexity" evidence="1">
    <location>
        <begin position="82"/>
        <end position="94"/>
    </location>
</feature>
<feature type="compositionally biased region" description="Basic and acidic residues" evidence="1">
    <location>
        <begin position="8"/>
        <end position="29"/>
    </location>
</feature>
<dbReference type="Proteomes" id="UP000008783">
    <property type="component" value="Unassembled WGS sequence"/>
</dbReference>
<gene>
    <name evidence="2" type="ORF">PGTG_13792</name>
</gene>
<reference evidence="3" key="2">
    <citation type="journal article" date="2011" name="Proc. Natl. Acad. Sci. U.S.A.">
        <title>Obligate biotrophy features unraveled by the genomic analysis of rust fungi.</title>
        <authorList>
            <person name="Duplessis S."/>
            <person name="Cuomo C.A."/>
            <person name="Lin Y.-C."/>
            <person name="Aerts A."/>
            <person name="Tisserant E."/>
            <person name="Veneault-Fourrey C."/>
            <person name="Joly D.L."/>
            <person name="Hacquard S."/>
            <person name="Amselem J."/>
            <person name="Cantarel B.L."/>
            <person name="Chiu R."/>
            <person name="Coutinho P.M."/>
            <person name="Feau N."/>
            <person name="Field M."/>
            <person name="Frey P."/>
            <person name="Gelhaye E."/>
            <person name="Goldberg J."/>
            <person name="Grabherr M.G."/>
            <person name="Kodira C.D."/>
            <person name="Kohler A."/>
            <person name="Kuees U."/>
            <person name="Lindquist E.A."/>
            <person name="Lucas S.M."/>
            <person name="Mago R."/>
            <person name="Mauceli E."/>
            <person name="Morin E."/>
            <person name="Murat C."/>
            <person name="Pangilinan J.L."/>
            <person name="Park R."/>
            <person name="Pearson M."/>
            <person name="Quesneville H."/>
            <person name="Rouhier N."/>
            <person name="Sakthikumar S."/>
            <person name="Salamov A.A."/>
            <person name="Schmutz J."/>
            <person name="Selles B."/>
            <person name="Shapiro H."/>
            <person name="Tanguay P."/>
            <person name="Tuskan G.A."/>
            <person name="Henrissat B."/>
            <person name="Van de Peer Y."/>
            <person name="Rouze P."/>
            <person name="Ellis J.G."/>
            <person name="Dodds P.N."/>
            <person name="Schein J.E."/>
            <person name="Zhong S."/>
            <person name="Hamelin R.C."/>
            <person name="Grigoriev I.V."/>
            <person name="Szabo L.J."/>
            <person name="Martin F."/>
        </authorList>
    </citation>
    <scope>NUCLEOTIDE SEQUENCE [LARGE SCALE GENOMIC DNA]</scope>
    <source>
        <strain evidence="3">CRL 75-36-700-3 / race SCCL</strain>
    </source>
</reference>
<protein>
    <submittedName>
        <fullName evidence="2">Uncharacterized protein</fullName>
    </submittedName>
</protein>
<dbReference type="AlphaFoldDB" id="E3KUN8"/>
<organism evidence="2 3">
    <name type="scientific">Puccinia graminis f. sp. tritici (strain CRL 75-36-700-3 / race SCCL)</name>
    <name type="common">Black stem rust fungus</name>
    <dbReference type="NCBI Taxonomy" id="418459"/>
    <lineage>
        <taxon>Eukaryota</taxon>
        <taxon>Fungi</taxon>
        <taxon>Dikarya</taxon>
        <taxon>Basidiomycota</taxon>
        <taxon>Pucciniomycotina</taxon>
        <taxon>Pucciniomycetes</taxon>
        <taxon>Pucciniales</taxon>
        <taxon>Pucciniaceae</taxon>
        <taxon>Puccinia</taxon>
    </lineage>
</organism>
<feature type="compositionally biased region" description="Basic residues" evidence="1">
    <location>
        <begin position="33"/>
        <end position="44"/>
    </location>
</feature>
<dbReference type="EMBL" id="DS178310">
    <property type="protein sequence ID" value="EFP87988.1"/>
    <property type="molecule type" value="Genomic_DNA"/>
</dbReference>
<dbReference type="GeneID" id="10535047"/>
<name>E3KUN8_PUCGT</name>
<proteinExistence type="predicted"/>
<evidence type="ECO:0000313" key="3">
    <source>
        <dbReference type="Proteomes" id="UP000008783"/>
    </source>
</evidence>
<dbReference type="KEGG" id="pgr:PGTG_13792"/>
<accession>E3KUN8</accession>
<feature type="region of interest" description="Disordered" evidence="1">
    <location>
        <begin position="79"/>
        <end position="112"/>
    </location>
</feature>
<dbReference type="HOGENOM" id="CLU_2147093_0_0_1"/>
<evidence type="ECO:0000313" key="2">
    <source>
        <dbReference type="EMBL" id="EFP87988.1"/>
    </source>
</evidence>
<reference key="1">
    <citation type="submission" date="2007-01" db="EMBL/GenBank/DDBJ databases">
        <title>The Genome Sequence of Puccinia graminis f. sp. tritici Strain CRL 75-36-700-3.</title>
        <authorList>
            <consortium name="The Broad Institute Genome Sequencing Platform"/>
            <person name="Birren B."/>
            <person name="Lander E."/>
            <person name="Galagan J."/>
            <person name="Nusbaum C."/>
            <person name="Devon K."/>
            <person name="Cuomo C."/>
            <person name="Jaffe D."/>
            <person name="Butler J."/>
            <person name="Alvarez P."/>
            <person name="Gnerre S."/>
            <person name="Grabherr M."/>
            <person name="Mauceli E."/>
            <person name="Brockman W."/>
            <person name="Young S."/>
            <person name="LaButti K."/>
            <person name="Sykes S."/>
            <person name="DeCaprio D."/>
            <person name="Crawford M."/>
            <person name="Koehrsen M."/>
            <person name="Engels R."/>
            <person name="Montgomery P."/>
            <person name="Pearson M."/>
            <person name="Howarth C."/>
            <person name="Larson L."/>
            <person name="White J."/>
            <person name="Zeng Q."/>
            <person name="Kodira C."/>
            <person name="Yandava C."/>
            <person name="Alvarado L."/>
            <person name="O'Leary S."/>
            <person name="Szabo L."/>
            <person name="Dean R."/>
            <person name="Schein J."/>
        </authorList>
    </citation>
    <scope>NUCLEOTIDE SEQUENCE</scope>
    <source>
        <strain>CRL 75-36-700-3</strain>
    </source>
</reference>
<dbReference type="InParanoid" id="E3KUN8"/>
<feature type="region of interest" description="Disordered" evidence="1">
    <location>
        <begin position="1"/>
        <end position="52"/>
    </location>
</feature>
<evidence type="ECO:0000256" key="1">
    <source>
        <dbReference type="SAM" id="MobiDB-lite"/>
    </source>
</evidence>
<keyword evidence="3" id="KW-1185">Reference proteome</keyword>
<dbReference type="VEuPathDB" id="FungiDB:PGTG_13792"/>